<protein>
    <recommendedName>
        <fullName evidence="1">Reverse transcriptase zinc-binding domain-containing protein</fullName>
    </recommendedName>
</protein>
<name>A0AAD8NS43_TARER</name>
<keyword evidence="3" id="KW-1185">Reference proteome</keyword>
<dbReference type="Proteomes" id="UP001229421">
    <property type="component" value="Unassembled WGS sequence"/>
</dbReference>
<comment type="caution">
    <text evidence="2">The sequence shown here is derived from an EMBL/GenBank/DDBJ whole genome shotgun (WGS) entry which is preliminary data.</text>
</comment>
<reference evidence="2" key="1">
    <citation type="journal article" date="2023" name="bioRxiv">
        <title>Improved chromosome-level genome assembly for marigold (Tagetes erecta).</title>
        <authorList>
            <person name="Jiang F."/>
            <person name="Yuan L."/>
            <person name="Wang S."/>
            <person name="Wang H."/>
            <person name="Xu D."/>
            <person name="Wang A."/>
            <person name="Fan W."/>
        </authorList>
    </citation>
    <scope>NUCLEOTIDE SEQUENCE</scope>
    <source>
        <strain evidence="2">WSJ</strain>
        <tissue evidence="2">Leaf</tissue>
    </source>
</reference>
<evidence type="ECO:0000313" key="3">
    <source>
        <dbReference type="Proteomes" id="UP001229421"/>
    </source>
</evidence>
<organism evidence="2 3">
    <name type="scientific">Tagetes erecta</name>
    <name type="common">African marigold</name>
    <dbReference type="NCBI Taxonomy" id="13708"/>
    <lineage>
        <taxon>Eukaryota</taxon>
        <taxon>Viridiplantae</taxon>
        <taxon>Streptophyta</taxon>
        <taxon>Embryophyta</taxon>
        <taxon>Tracheophyta</taxon>
        <taxon>Spermatophyta</taxon>
        <taxon>Magnoliopsida</taxon>
        <taxon>eudicotyledons</taxon>
        <taxon>Gunneridae</taxon>
        <taxon>Pentapetalae</taxon>
        <taxon>asterids</taxon>
        <taxon>campanulids</taxon>
        <taxon>Asterales</taxon>
        <taxon>Asteraceae</taxon>
        <taxon>Asteroideae</taxon>
        <taxon>Heliantheae alliance</taxon>
        <taxon>Tageteae</taxon>
        <taxon>Tagetes</taxon>
    </lineage>
</organism>
<sequence length="149" mass="17006">MMDLQDLECMIRDYNFRVGEDIWTWHVHASGLFTTKSCKEVLKLKGNDSCPSISINWLRLIPHNVLAFISKLDLDTIPVVLNLVQRGIANLLYSCTVCVVEPEDVNHLFIRCMLAREVWSKILFNGGSPTTIPVPRYVWCSELLRGLSV</sequence>
<evidence type="ECO:0000259" key="1">
    <source>
        <dbReference type="Pfam" id="PF13966"/>
    </source>
</evidence>
<feature type="domain" description="Reverse transcriptase zinc-binding" evidence="1">
    <location>
        <begin position="33"/>
        <end position="119"/>
    </location>
</feature>
<dbReference type="AlphaFoldDB" id="A0AAD8NS43"/>
<dbReference type="EMBL" id="JAUHHV010000007">
    <property type="protein sequence ID" value="KAK1419177.1"/>
    <property type="molecule type" value="Genomic_DNA"/>
</dbReference>
<dbReference type="InterPro" id="IPR026960">
    <property type="entry name" value="RVT-Znf"/>
</dbReference>
<gene>
    <name evidence="2" type="ORF">QVD17_28339</name>
</gene>
<evidence type="ECO:0000313" key="2">
    <source>
        <dbReference type="EMBL" id="KAK1419177.1"/>
    </source>
</evidence>
<dbReference type="Pfam" id="PF13966">
    <property type="entry name" value="zf-RVT"/>
    <property type="match status" value="1"/>
</dbReference>
<accession>A0AAD8NS43</accession>
<proteinExistence type="predicted"/>